<dbReference type="AlphaFoldDB" id="A0AAD7NY38"/>
<dbReference type="Proteomes" id="UP001215280">
    <property type="component" value="Unassembled WGS sequence"/>
</dbReference>
<accession>A0AAD7NY38</accession>
<dbReference type="EMBL" id="JARJLG010000005">
    <property type="protein sequence ID" value="KAJ7780715.1"/>
    <property type="molecule type" value="Genomic_DNA"/>
</dbReference>
<organism evidence="1 2">
    <name type="scientific">Mycena maculata</name>
    <dbReference type="NCBI Taxonomy" id="230809"/>
    <lineage>
        <taxon>Eukaryota</taxon>
        <taxon>Fungi</taxon>
        <taxon>Dikarya</taxon>
        <taxon>Basidiomycota</taxon>
        <taxon>Agaricomycotina</taxon>
        <taxon>Agaricomycetes</taxon>
        <taxon>Agaricomycetidae</taxon>
        <taxon>Agaricales</taxon>
        <taxon>Marasmiineae</taxon>
        <taxon>Mycenaceae</taxon>
        <taxon>Mycena</taxon>
    </lineage>
</organism>
<name>A0AAD7NY38_9AGAR</name>
<keyword evidence="2" id="KW-1185">Reference proteome</keyword>
<protein>
    <submittedName>
        <fullName evidence="1">Uncharacterized protein</fullName>
    </submittedName>
</protein>
<evidence type="ECO:0000313" key="2">
    <source>
        <dbReference type="Proteomes" id="UP001215280"/>
    </source>
</evidence>
<comment type="caution">
    <text evidence="1">The sequence shown here is derived from an EMBL/GenBank/DDBJ whole genome shotgun (WGS) entry which is preliminary data.</text>
</comment>
<sequence>MCGWEKNWQIAPGQKLDEDILRYLPSRRRLSRDRMDRGVQFFFAQEEFAARKQFGGLNIISSAGQAWLGTGIALSTAVFFLRKFLPEILKESPLFARATFPCLANYNISSEEKKKKWP</sequence>
<reference evidence="1" key="1">
    <citation type="submission" date="2023-03" db="EMBL/GenBank/DDBJ databases">
        <title>Massive genome expansion in bonnet fungi (Mycena s.s.) driven by repeated elements and novel gene families across ecological guilds.</title>
        <authorList>
            <consortium name="Lawrence Berkeley National Laboratory"/>
            <person name="Harder C.B."/>
            <person name="Miyauchi S."/>
            <person name="Viragh M."/>
            <person name="Kuo A."/>
            <person name="Thoen E."/>
            <person name="Andreopoulos B."/>
            <person name="Lu D."/>
            <person name="Skrede I."/>
            <person name="Drula E."/>
            <person name="Henrissat B."/>
            <person name="Morin E."/>
            <person name="Kohler A."/>
            <person name="Barry K."/>
            <person name="LaButti K."/>
            <person name="Morin E."/>
            <person name="Salamov A."/>
            <person name="Lipzen A."/>
            <person name="Mereny Z."/>
            <person name="Hegedus B."/>
            <person name="Baldrian P."/>
            <person name="Stursova M."/>
            <person name="Weitz H."/>
            <person name="Taylor A."/>
            <person name="Grigoriev I.V."/>
            <person name="Nagy L.G."/>
            <person name="Martin F."/>
            <person name="Kauserud H."/>
        </authorList>
    </citation>
    <scope>NUCLEOTIDE SEQUENCE</scope>
    <source>
        <strain evidence="1">CBHHK188m</strain>
    </source>
</reference>
<evidence type="ECO:0000313" key="1">
    <source>
        <dbReference type="EMBL" id="KAJ7780715.1"/>
    </source>
</evidence>
<proteinExistence type="predicted"/>
<gene>
    <name evidence="1" type="ORF">DFH07DRAFT_765217</name>
</gene>